<dbReference type="PANTHER" id="PTHR43701:SF2">
    <property type="entry name" value="MEMBRANE TRANSPORTER PROTEIN YJNA-RELATED"/>
    <property type="match status" value="1"/>
</dbReference>
<keyword evidence="3 6" id="KW-0812">Transmembrane</keyword>
<dbReference type="EMBL" id="PXYW01000032">
    <property type="protein sequence ID" value="PSR32767.1"/>
    <property type="molecule type" value="Genomic_DNA"/>
</dbReference>
<gene>
    <name evidence="7" type="ORF">C7B46_12760</name>
</gene>
<comment type="subcellular location">
    <subcellularLocation>
        <location evidence="6">Cell membrane</location>
        <topology evidence="6">Multi-pass membrane protein</topology>
    </subcellularLocation>
    <subcellularLocation>
        <location evidence="1">Membrane</location>
        <topology evidence="1">Multi-pass membrane protein</topology>
    </subcellularLocation>
</comment>
<evidence type="ECO:0000256" key="5">
    <source>
        <dbReference type="ARBA" id="ARBA00023136"/>
    </source>
</evidence>
<evidence type="ECO:0000256" key="1">
    <source>
        <dbReference type="ARBA" id="ARBA00004141"/>
    </source>
</evidence>
<feature type="transmembrane region" description="Helical" evidence="6">
    <location>
        <begin position="161"/>
        <end position="183"/>
    </location>
</feature>
<keyword evidence="4 6" id="KW-1133">Transmembrane helix</keyword>
<evidence type="ECO:0000256" key="2">
    <source>
        <dbReference type="ARBA" id="ARBA00009142"/>
    </source>
</evidence>
<evidence type="ECO:0000313" key="8">
    <source>
        <dbReference type="Proteomes" id="UP000242972"/>
    </source>
</evidence>
<reference evidence="7 8" key="1">
    <citation type="journal article" date="2014" name="BMC Genomics">
        <title>Comparison of environmental and isolate Sulfobacillus genomes reveals diverse carbon, sulfur, nitrogen, and hydrogen metabolisms.</title>
        <authorList>
            <person name="Justice N.B."/>
            <person name="Norman A."/>
            <person name="Brown C.T."/>
            <person name="Singh A."/>
            <person name="Thomas B.C."/>
            <person name="Banfield J.F."/>
        </authorList>
    </citation>
    <scope>NUCLEOTIDE SEQUENCE [LARGE SCALE GENOMIC DNA]</scope>
    <source>
        <strain evidence="7">AMDSBA4</strain>
    </source>
</reference>
<dbReference type="AlphaFoldDB" id="A0A2T2XE73"/>
<feature type="transmembrane region" description="Helical" evidence="6">
    <location>
        <begin position="133"/>
        <end position="154"/>
    </location>
</feature>
<feature type="transmembrane region" description="Helical" evidence="6">
    <location>
        <begin position="246"/>
        <end position="267"/>
    </location>
</feature>
<comment type="caution">
    <text evidence="7">The sequence shown here is derived from an EMBL/GenBank/DDBJ whole genome shotgun (WGS) entry which is preliminary data.</text>
</comment>
<proteinExistence type="inferred from homology"/>
<name>A0A2T2XE73_9FIRM</name>
<feature type="transmembrane region" description="Helical" evidence="6">
    <location>
        <begin position="273"/>
        <end position="294"/>
    </location>
</feature>
<feature type="transmembrane region" description="Helical" evidence="6">
    <location>
        <begin position="301"/>
        <end position="319"/>
    </location>
</feature>
<feature type="transmembrane region" description="Helical" evidence="6">
    <location>
        <begin position="107"/>
        <end position="127"/>
    </location>
</feature>
<sequence>MRGTALTHNDWMRGRIPTHPFNSLSCVKNRDSIAQHYMHSVVSSRVEIRKGGQGDRVLLKPPQRMDVLAYFLIGIITGALTGFSGASAVVVVVPALTLALHIPFRTAVGTSLAVDVVTSFIVAWSYAQQHHVALKQGALLMLGAMTGAQTGVVLSHHVPTAWLTVAFGVFMITMSWNFLSHAWRNVPLVTPPPPGQSHTPPSWPMVAGVGLLGFLIGNISGLIGASGGILFLVALLYGLRYTLRTAIGTGTAAMALSALSGAVGYGWHHELDGIGFVLIGATAMMTGYVVAHYAQAIRERYQVGGTGLLLLAVGLSMLVH</sequence>
<feature type="transmembrane region" description="Helical" evidence="6">
    <location>
        <begin position="203"/>
        <end position="234"/>
    </location>
</feature>
<evidence type="ECO:0000256" key="4">
    <source>
        <dbReference type="ARBA" id="ARBA00022989"/>
    </source>
</evidence>
<keyword evidence="6" id="KW-1003">Cell membrane</keyword>
<dbReference type="GO" id="GO:0005886">
    <property type="term" value="C:plasma membrane"/>
    <property type="evidence" value="ECO:0007669"/>
    <property type="project" value="UniProtKB-SubCell"/>
</dbReference>
<keyword evidence="5 6" id="KW-0472">Membrane</keyword>
<dbReference type="Proteomes" id="UP000242972">
    <property type="component" value="Unassembled WGS sequence"/>
</dbReference>
<organism evidence="7 8">
    <name type="scientific">Sulfobacillus benefaciens</name>
    <dbReference type="NCBI Taxonomy" id="453960"/>
    <lineage>
        <taxon>Bacteria</taxon>
        <taxon>Bacillati</taxon>
        <taxon>Bacillota</taxon>
        <taxon>Clostridia</taxon>
        <taxon>Eubacteriales</taxon>
        <taxon>Clostridiales Family XVII. Incertae Sedis</taxon>
        <taxon>Sulfobacillus</taxon>
    </lineage>
</organism>
<dbReference type="PANTHER" id="PTHR43701">
    <property type="entry name" value="MEMBRANE TRANSPORTER PROTEIN MJ0441-RELATED"/>
    <property type="match status" value="1"/>
</dbReference>
<protein>
    <recommendedName>
        <fullName evidence="6">Probable membrane transporter protein</fullName>
    </recommendedName>
</protein>
<evidence type="ECO:0000256" key="3">
    <source>
        <dbReference type="ARBA" id="ARBA00022692"/>
    </source>
</evidence>
<evidence type="ECO:0000256" key="6">
    <source>
        <dbReference type="RuleBase" id="RU363041"/>
    </source>
</evidence>
<dbReference type="InterPro" id="IPR002781">
    <property type="entry name" value="TM_pro_TauE-like"/>
</dbReference>
<accession>A0A2T2XE73</accession>
<dbReference type="InterPro" id="IPR051598">
    <property type="entry name" value="TSUP/Inactive_protease-like"/>
</dbReference>
<dbReference type="Pfam" id="PF01925">
    <property type="entry name" value="TauE"/>
    <property type="match status" value="1"/>
</dbReference>
<evidence type="ECO:0000313" key="7">
    <source>
        <dbReference type="EMBL" id="PSR32767.1"/>
    </source>
</evidence>
<comment type="similarity">
    <text evidence="2 6">Belongs to the 4-toluene sulfonate uptake permease (TSUP) (TC 2.A.102) family.</text>
</comment>
<feature type="transmembrane region" description="Helical" evidence="6">
    <location>
        <begin position="67"/>
        <end position="100"/>
    </location>
</feature>